<dbReference type="Gene3D" id="3.30.420.40">
    <property type="match status" value="1"/>
</dbReference>
<accession>A0ABT7KMI5</accession>
<keyword evidence="1" id="KW-0547">Nucleotide-binding</keyword>
<proteinExistence type="predicted"/>
<dbReference type="InterPro" id="IPR043129">
    <property type="entry name" value="ATPase_NBD"/>
</dbReference>
<dbReference type="InterPro" id="IPR013126">
    <property type="entry name" value="Hsp_70_fam"/>
</dbReference>
<evidence type="ECO:0000256" key="1">
    <source>
        <dbReference type="ARBA" id="ARBA00022741"/>
    </source>
</evidence>
<organism evidence="3 4">
    <name type="scientific">Rhizobium calliandrae</name>
    <dbReference type="NCBI Taxonomy" id="1312182"/>
    <lineage>
        <taxon>Bacteria</taxon>
        <taxon>Pseudomonadati</taxon>
        <taxon>Pseudomonadota</taxon>
        <taxon>Alphaproteobacteria</taxon>
        <taxon>Hyphomicrobiales</taxon>
        <taxon>Rhizobiaceae</taxon>
        <taxon>Rhizobium/Agrobacterium group</taxon>
        <taxon>Rhizobium</taxon>
    </lineage>
</organism>
<dbReference type="PANTHER" id="PTHR45639:SF34">
    <property type="entry name" value="CHAPERONE PROTEIN DNAK"/>
    <property type="match status" value="1"/>
</dbReference>
<dbReference type="RefSeq" id="WP_285883530.1">
    <property type="nucleotide sequence ID" value="NZ_JARFYN010000061.1"/>
</dbReference>
<dbReference type="PRINTS" id="PR00301">
    <property type="entry name" value="HEATSHOCK70"/>
</dbReference>
<sequence>MIVSARGAGATRLLEQSNGDMLTPSVVGLGDVGSVFVGKAAKERLTTHPERTISSFKRYMGTNHAITLGDLSLWPEEVSAFVLRSLKADAEAFFKDEVTEVVISVPAYFNEHQRKATIAARRLAGLKVRRIINEPTAAALAYGFSEVPEGATA</sequence>
<evidence type="ECO:0000313" key="4">
    <source>
        <dbReference type="Proteomes" id="UP001172630"/>
    </source>
</evidence>
<protein>
    <submittedName>
        <fullName evidence="3">Hsp70 family protein</fullName>
    </submittedName>
</protein>
<keyword evidence="4" id="KW-1185">Reference proteome</keyword>
<evidence type="ECO:0000313" key="3">
    <source>
        <dbReference type="EMBL" id="MDL2409851.1"/>
    </source>
</evidence>
<dbReference type="Pfam" id="PF00012">
    <property type="entry name" value="HSP70"/>
    <property type="match status" value="2"/>
</dbReference>
<dbReference type="PANTHER" id="PTHR45639">
    <property type="entry name" value="HSC70CB, ISOFORM G-RELATED"/>
    <property type="match status" value="1"/>
</dbReference>
<comment type="caution">
    <text evidence="3">The sequence shown here is derived from an EMBL/GenBank/DDBJ whole genome shotgun (WGS) entry which is preliminary data.</text>
</comment>
<dbReference type="SUPFAM" id="SSF53067">
    <property type="entry name" value="Actin-like ATPase domain"/>
    <property type="match status" value="1"/>
</dbReference>
<dbReference type="Proteomes" id="UP001172630">
    <property type="component" value="Unassembled WGS sequence"/>
</dbReference>
<name>A0ABT7KMI5_9HYPH</name>
<evidence type="ECO:0000256" key="2">
    <source>
        <dbReference type="ARBA" id="ARBA00022840"/>
    </source>
</evidence>
<keyword evidence="2" id="KW-0067">ATP-binding</keyword>
<gene>
    <name evidence="3" type="ORF">PY650_30375</name>
</gene>
<reference evidence="3" key="1">
    <citation type="submission" date="2023-06" db="EMBL/GenBank/DDBJ databases">
        <title>Phylogenetic Diversity of Rhizobium strains.</title>
        <authorList>
            <person name="Moura F.T."/>
            <person name="Helene L.C.F."/>
            <person name="Hungria M."/>
        </authorList>
    </citation>
    <scope>NUCLEOTIDE SEQUENCE</scope>
    <source>
        <strain evidence="3">CCGE524</strain>
    </source>
</reference>
<dbReference type="EMBL" id="JARFYN010000061">
    <property type="protein sequence ID" value="MDL2409851.1"/>
    <property type="molecule type" value="Genomic_DNA"/>
</dbReference>